<evidence type="ECO:0000313" key="7">
    <source>
        <dbReference type="EMBL" id="MEX0469904.1"/>
    </source>
</evidence>
<keyword evidence="2" id="KW-1003">Cell membrane</keyword>
<comment type="subcellular location">
    <subcellularLocation>
        <location evidence="1">Cell inner membrane</location>
    </subcellularLocation>
</comment>
<evidence type="ECO:0000256" key="4">
    <source>
        <dbReference type="ARBA" id="ARBA00022679"/>
    </source>
</evidence>
<keyword evidence="6 7" id="KW-0012">Acyltransferase</keyword>
<dbReference type="RefSeq" id="WP_367972989.1">
    <property type="nucleotide sequence ID" value="NZ_JBAKFL010000003.1"/>
</dbReference>
<dbReference type="CDD" id="cd07984">
    <property type="entry name" value="LPLAT_LABLAT-like"/>
    <property type="match status" value="1"/>
</dbReference>
<evidence type="ECO:0000256" key="2">
    <source>
        <dbReference type="ARBA" id="ARBA00022475"/>
    </source>
</evidence>
<proteinExistence type="predicted"/>
<evidence type="ECO:0000256" key="1">
    <source>
        <dbReference type="ARBA" id="ARBA00004533"/>
    </source>
</evidence>
<name>A0ABV3TE26_9GAMM</name>
<evidence type="ECO:0000313" key="8">
    <source>
        <dbReference type="Proteomes" id="UP001556709"/>
    </source>
</evidence>
<dbReference type="Pfam" id="PF03279">
    <property type="entry name" value="Lip_A_acyltrans"/>
    <property type="match status" value="1"/>
</dbReference>
<dbReference type="PIRSF" id="PIRSF026649">
    <property type="entry name" value="MsbB"/>
    <property type="match status" value="1"/>
</dbReference>
<dbReference type="Proteomes" id="UP001556709">
    <property type="component" value="Unassembled WGS sequence"/>
</dbReference>
<protein>
    <submittedName>
        <fullName evidence="7">Lipid A biosynthesis acyltransferase</fullName>
    </submittedName>
</protein>
<comment type="caution">
    <text evidence="7">The sequence shown here is derived from an EMBL/GenBank/DDBJ whole genome shotgun (WGS) entry which is preliminary data.</text>
</comment>
<sequence>MPDPQTRPAYHPHNTGQWLMIAMLWLIGRLPPRLALAIGDAAGRLLPRLSRRRRGIALRNIQLCMPELGPDAREALMRENLRYMGRAGAETALAWFGGEAVDRMPCQVHGLENLAAAQRDGHPVILLSGHFLCVELAARLIGPQLDMAVIYKPLRKKPLMDRAMLRSRRRTLVDALSRSDLRGIVRTLKHGTPVWYAGDQDYGVANSVFVPFMGVPAATITGLTRLARLSKARVVPLFFHANARGDGYEVTLEPPLEGFPTGSDTLDAQWMNAVIERGIRAHPAQYLWVHRRFKHPPPGERPAYRNSLQKHYNRVEGAPW</sequence>
<dbReference type="GO" id="GO:0016746">
    <property type="term" value="F:acyltransferase activity"/>
    <property type="evidence" value="ECO:0007669"/>
    <property type="project" value="UniProtKB-KW"/>
</dbReference>
<dbReference type="EMBL" id="JBAKFM010000004">
    <property type="protein sequence ID" value="MEX0469904.1"/>
    <property type="molecule type" value="Genomic_DNA"/>
</dbReference>
<organism evidence="7 8">
    <name type="scientific">Spiribacter pallidus</name>
    <dbReference type="NCBI Taxonomy" id="1987936"/>
    <lineage>
        <taxon>Bacteria</taxon>
        <taxon>Pseudomonadati</taxon>
        <taxon>Pseudomonadota</taxon>
        <taxon>Gammaproteobacteria</taxon>
        <taxon>Chromatiales</taxon>
        <taxon>Ectothiorhodospiraceae</taxon>
        <taxon>Spiribacter</taxon>
    </lineage>
</organism>
<evidence type="ECO:0000256" key="5">
    <source>
        <dbReference type="ARBA" id="ARBA00023136"/>
    </source>
</evidence>
<dbReference type="PANTHER" id="PTHR30606:SF9">
    <property type="entry name" value="LIPID A BIOSYNTHESIS LAUROYLTRANSFERASE"/>
    <property type="match status" value="1"/>
</dbReference>
<keyword evidence="5" id="KW-0472">Membrane</keyword>
<gene>
    <name evidence="7" type="ORF">V6X73_09215</name>
</gene>
<accession>A0ABV3TE26</accession>
<dbReference type="InterPro" id="IPR004960">
    <property type="entry name" value="LipA_acyltrans"/>
</dbReference>
<keyword evidence="3" id="KW-0997">Cell inner membrane</keyword>
<reference evidence="7 8" key="1">
    <citation type="submission" date="2024-02" db="EMBL/GenBank/DDBJ databases">
        <title>New especies of Spiribacter isolated from saline water.</title>
        <authorList>
            <person name="Leon M.J."/>
            <person name="De La Haba R."/>
            <person name="Sanchez-Porro C."/>
            <person name="Ventosa A."/>
        </authorList>
    </citation>
    <scope>NUCLEOTIDE SEQUENCE [LARGE SCALE GENOMIC DNA]</scope>
    <source>
        <strain evidence="8">ag22IC6-390</strain>
    </source>
</reference>
<keyword evidence="8" id="KW-1185">Reference proteome</keyword>
<keyword evidence="4" id="KW-0808">Transferase</keyword>
<evidence type="ECO:0000256" key="3">
    <source>
        <dbReference type="ARBA" id="ARBA00022519"/>
    </source>
</evidence>
<evidence type="ECO:0000256" key="6">
    <source>
        <dbReference type="ARBA" id="ARBA00023315"/>
    </source>
</evidence>
<dbReference type="PANTHER" id="PTHR30606">
    <property type="entry name" value="LIPID A BIOSYNTHESIS LAUROYL ACYLTRANSFERASE"/>
    <property type="match status" value="1"/>
</dbReference>